<dbReference type="GO" id="GO:0016020">
    <property type="term" value="C:membrane"/>
    <property type="evidence" value="ECO:0007669"/>
    <property type="project" value="TreeGrafter"/>
</dbReference>
<proteinExistence type="predicted"/>
<evidence type="ECO:0000259" key="3">
    <source>
        <dbReference type="Pfam" id="PF00501"/>
    </source>
</evidence>
<protein>
    <submittedName>
        <fullName evidence="4">Long-chain-fatty-acid--CoA ligase</fullName>
    </submittedName>
</protein>
<gene>
    <name evidence="4" type="ORF">CYFUS_003381</name>
</gene>
<dbReference type="AlphaFoldDB" id="A0A250J1U9"/>
<keyword evidence="4" id="KW-0436">Ligase</keyword>
<dbReference type="PANTHER" id="PTHR43272">
    <property type="entry name" value="LONG-CHAIN-FATTY-ACID--COA LIGASE"/>
    <property type="match status" value="1"/>
</dbReference>
<keyword evidence="1" id="KW-0547">Nucleotide-binding</keyword>
<evidence type="ECO:0000313" key="4">
    <source>
        <dbReference type="EMBL" id="ATB37955.1"/>
    </source>
</evidence>
<dbReference type="GO" id="GO:0005524">
    <property type="term" value="F:ATP binding"/>
    <property type="evidence" value="ECO:0007669"/>
    <property type="project" value="UniProtKB-KW"/>
</dbReference>
<dbReference type="RefSeq" id="WP_232537614.1">
    <property type="nucleotide sequence ID" value="NZ_CP022098.1"/>
</dbReference>
<dbReference type="KEGG" id="cfus:CYFUS_003381"/>
<dbReference type="InterPro" id="IPR000873">
    <property type="entry name" value="AMP-dep_synth/lig_dom"/>
</dbReference>
<name>A0A250J1U9_9BACT</name>
<evidence type="ECO:0000256" key="1">
    <source>
        <dbReference type="ARBA" id="ARBA00022741"/>
    </source>
</evidence>
<evidence type="ECO:0000313" key="5">
    <source>
        <dbReference type="Proteomes" id="UP000217257"/>
    </source>
</evidence>
<dbReference type="EMBL" id="CP022098">
    <property type="protein sequence ID" value="ATB37955.1"/>
    <property type="molecule type" value="Genomic_DNA"/>
</dbReference>
<evidence type="ECO:0000256" key="2">
    <source>
        <dbReference type="ARBA" id="ARBA00022840"/>
    </source>
</evidence>
<dbReference type="SUPFAM" id="SSF56801">
    <property type="entry name" value="Acetyl-CoA synthetase-like"/>
    <property type="match status" value="1"/>
</dbReference>
<dbReference type="InterPro" id="IPR042099">
    <property type="entry name" value="ANL_N_sf"/>
</dbReference>
<reference evidence="4 5" key="1">
    <citation type="submission" date="2017-06" db="EMBL/GenBank/DDBJ databases">
        <title>Sequencing and comparative analysis of myxobacterial genomes.</title>
        <authorList>
            <person name="Rupp O."/>
            <person name="Goesmann A."/>
            <person name="Sogaard-Andersen L."/>
        </authorList>
    </citation>
    <scope>NUCLEOTIDE SEQUENCE [LARGE SCALE GENOMIC DNA]</scope>
    <source>
        <strain evidence="4 5">DSM 52655</strain>
    </source>
</reference>
<accession>A0A250J1U9</accession>
<organism evidence="4 5">
    <name type="scientific">Cystobacter fuscus</name>
    <dbReference type="NCBI Taxonomy" id="43"/>
    <lineage>
        <taxon>Bacteria</taxon>
        <taxon>Pseudomonadati</taxon>
        <taxon>Myxococcota</taxon>
        <taxon>Myxococcia</taxon>
        <taxon>Myxococcales</taxon>
        <taxon>Cystobacterineae</taxon>
        <taxon>Archangiaceae</taxon>
        <taxon>Cystobacter</taxon>
    </lineage>
</organism>
<sequence length="534" mass="58552">MKLVECLGDHPAARITTWGRMGLVSHSFAQFQQDVREKVSELRCRGLDESMRVGVLAANTYEWLVLDLALVSLRCEIVTLTAAQLEGDLERFAAEQELAALFVLESGPPVSRFAHLGWVVAADAREPILPRAGGASRAGPEWTTPFRVFSSGSTGTPRCISVPRSGLEQVVDELRDTYAFDSSDTVLLFLPVSNLQQRFLVYSALWYGISFVLVEPLHLLPALKRTSPTVLLAPPLFFETIARRVTRSAPLRWLMRMMARLRPGSLLAGPRRRVLAPLRRRVLAELGGRMRLMITGMAPVARTTLEVYEALELPLFEAYGMTECGIIACNTPQATRSGSVGRPAPGVRLELAPDGEIIVHREVPLTAGYVGLGSEANAETYLGGGRIATGDLGRFDGDGFLHLLGRKKNVIVLGDGRKLHPELIERELMGLPLIHQVALLPDGNLGLACVVHLSGPGRDGEETVRGELTRLVRELAGQELTRVVFTGEPFTPGNGLLTQNLKLNRWALRELLSSWGRTPARREEDAHHVSVSRG</sequence>
<dbReference type="GO" id="GO:0004467">
    <property type="term" value="F:long-chain fatty acid-CoA ligase activity"/>
    <property type="evidence" value="ECO:0007669"/>
    <property type="project" value="TreeGrafter"/>
</dbReference>
<dbReference type="PANTHER" id="PTHR43272:SF33">
    <property type="entry name" value="AMP-BINDING DOMAIN-CONTAINING PROTEIN-RELATED"/>
    <property type="match status" value="1"/>
</dbReference>
<dbReference type="Pfam" id="PF00501">
    <property type="entry name" value="AMP-binding"/>
    <property type="match status" value="1"/>
</dbReference>
<feature type="domain" description="AMP-dependent synthetase/ligase" evidence="3">
    <location>
        <begin position="21"/>
        <end position="381"/>
    </location>
</feature>
<dbReference type="Proteomes" id="UP000217257">
    <property type="component" value="Chromosome"/>
</dbReference>
<dbReference type="Gene3D" id="3.40.50.12780">
    <property type="entry name" value="N-terminal domain of ligase-like"/>
    <property type="match status" value="1"/>
</dbReference>
<keyword evidence="2" id="KW-0067">ATP-binding</keyword>